<dbReference type="InterPro" id="IPR042099">
    <property type="entry name" value="ANL_N_sf"/>
</dbReference>
<protein>
    <recommendedName>
        <fullName evidence="3">AMP-binding enzyme</fullName>
    </recommendedName>
</protein>
<proteinExistence type="predicted"/>
<dbReference type="RefSeq" id="WP_123610235.1">
    <property type="nucleotide sequence ID" value="NZ_RJVG01000009.1"/>
</dbReference>
<sequence>MINSLNEISTLDNALLRASNQENKGVTFIKSDQVEKFVTYKEIWKSARKLLSALRMRGLEEGNELIFQIEDAEVFVYTFWACIIGRIIAVPITVENNNEHKFKMLNICKYLEHPFLATDDPDKIQRLKEFDVELKYGYMGSTTLKIPV</sequence>
<comment type="caution">
    <text evidence="1">The sequence shown here is derived from an EMBL/GenBank/DDBJ whole genome shotgun (WGS) entry which is preliminary data.</text>
</comment>
<dbReference type="Gene3D" id="3.40.50.12780">
    <property type="entry name" value="N-terminal domain of ligase-like"/>
    <property type="match status" value="1"/>
</dbReference>
<dbReference type="AlphaFoldDB" id="A0A3N1XGM5"/>
<evidence type="ECO:0008006" key="3">
    <source>
        <dbReference type="Google" id="ProtNLM"/>
    </source>
</evidence>
<dbReference type="EMBL" id="RJVG01000009">
    <property type="protein sequence ID" value="ROR25873.1"/>
    <property type="molecule type" value="Genomic_DNA"/>
</dbReference>
<reference evidence="1 2" key="1">
    <citation type="submission" date="2018-11" db="EMBL/GenBank/DDBJ databases">
        <title>Genomic Encyclopedia of Type Strains, Phase IV (KMG-IV): sequencing the most valuable type-strain genomes for metagenomic binning, comparative biology and taxonomic classification.</title>
        <authorList>
            <person name="Goeker M."/>
        </authorList>
    </citation>
    <scope>NUCLEOTIDE SEQUENCE [LARGE SCALE GENOMIC DNA]</scope>
    <source>
        <strain evidence="1 2">DSM 26537</strain>
    </source>
</reference>
<dbReference type="Proteomes" id="UP000273083">
    <property type="component" value="Unassembled WGS sequence"/>
</dbReference>
<keyword evidence="2" id="KW-1185">Reference proteome</keyword>
<evidence type="ECO:0000313" key="2">
    <source>
        <dbReference type="Proteomes" id="UP000273083"/>
    </source>
</evidence>
<dbReference type="OrthoDB" id="9778383at2"/>
<accession>A0A3N1XGM5</accession>
<name>A0A3N1XGM5_9FIRM</name>
<evidence type="ECO:0000313" key="1">
    <source>
        <dbReference type="EMBL" id="ROR25873.1"/>
    </source>
</evidence>
<dbReference type="SUPFAM" id="SSF56801">
    <property type="entry name" value="Acetyl-CoA synthetase-like"/>
    <property type="match status" value="1"/>
</dbReference>
<gene>
    <name evidence="1" type="ORF">EDD66_10983</name>
</gene>
<organism evidence="1 2">
    <name type="scientific">Mobilisporobacter senegalensis</name>
    <dbReference type="NCBI Taxonomy" id="1329262"/>
    <lineage>
        <taxon>Bacteria</taxon>
        <taxon>Bacillati</taxon>
        <taxon>Bacillota</taxon>
        <taxon>Clostridia</taxon>
        <taxon>Lachnospirales</taxon>
        <taxon>Lachnospiraceae</taxon>
        <taxon>Mobilisporobacter</taxon>
    </lineage>
</organism>